<name>A0A1M5LCI9_9BRAD</name>
<reference evidence="1 2" key="1">
    <citation type="submission" date="2016-11" db="EMBL/GenBank/DDBJ databases">
        <authorList>
            <person name="Jaros S."/>
            <person name="Januszkiewicz K."/>
            <person name="Wedrychowicz H."/>
        </authorList>
    </citation>
    <scope>NUCLEOTIDE SEQUENCE [LARGE SCALE GENOMIC DNA]</scope>
    <source>
        <strain evidence="1 2">GAS242</strain>
    </source>
</reference>
<organism evidence="1 2">
    <name type="scientific">Bradyrhizobium erythrophlei</name>
    <dbReference type="NCBI Taxonomy" id="1437360"/>
    <lineage>
        <taxon>Bacteria</taxon>
        <taxon>Pseudomonadati</taxon>
        <taxon>Pseudomonadota</taxon>
        <taxon>Alphaproteobacteria</taxon>
        <taxon>Hyphomicrobiales</taxon>
        <taxon>Nitrobacteraceae</taxon>
        <taxon>Bradyrhizobium</taxon>
    </lineage>
</organism>
<accession>A0A1M5LCI9</accession>
<gene>
    <name evidence="1" type="ORF">SAMN05444169_3395</name>
</gene>
<evidence type="ECO:0000313" key="1">
    <source>
        <dbReference type="EMBL" id="SHG62824.1"/>
    </source>
</evidence>
<dbReference type="AlphaFoldDB" id="A0A1M5LCI9"/>
<protein>
    <submittedName>
        <fullName evidence="1">Uncharacterized protein</fullName>
    </submittedName>
</protein>
<evidence type="ECO:0000313" key="2">
    <source>
        <dbReference type="Proteomes" id="UP000190675"/>
    </source>
</evidence>
<dbReference type="EMBL" id="LT670818">
    <property type="protein sequence ID" value="SHG62824.1"/>
    <property type="molecule type" value="Genomic_DNA"/>
</dbReference>
<dbReference type="Proteomes" id="UP000190675">
    <property type="component" value="Chromosome I"/>
</dbReference>
<proteinExistence type="predicted"/>
<sequence>MKLAQSPIEKHIVIHEALFPPGSPYTARCQFHASEPTSGIMALIQIRKLRTG</sequence>